<name>A0A5C3NVP0_9APHY</name>
<gene>
    <name evidence="1" type="ORF">K466DRAFT_604557</name>
</gene>
<proteinExistence type="predicted"/>
<reference evidence="1 2" key="1">
    <citation type="journal article" date="2019" name="Nat. Ecol. Evol.">
        <title>Megaphylogeny resolves global patterns of mushroom evolution.</title>
        <authorList>
            <person name="Varga T."/>
            <person name="Krizsan K."/>
            <person name="Foldi C."/>
            <person name="Dima B."/>
            <person name="Sanchez-Garcia M."/>
            <person name="Sanchez-Ramirez S."/>
            <person name="Szollosi G.J."/>
            <person name="Szarkandi J.G."/>
            <person name="Papp V."/>
            <person name="Albert L."/>
            <person name="Andreopoulos W."/>
            <person name="Angelini C."/>
            <person name="Antonin V."/>
            <person name="Barry K.W."/>
            <person name="Bougher N.L."/>
            <person name="Buchanan P."/>
            <person name="Buyck B."/>
            <person name="Bense V."/>
            <person name="Catcheside P."/>
            <person name="Chovatia M."/>
            <person name="Cooper J."/>
            <person name="Damon W."/>
            <person name="Desjardin D."/>
            <person name="Finy P."/>
            <person name="Geml J."/>
            <person name="Haridas S."/>
            <person name="Hughes K."/>
            <person name="Justo A."/>
            <person name="Karasinski D."/>
            <person name="Kautmanova I."/>
            <person name="Kiss B."/>
            <person name="Kocsube S."/>
            <person name="Kotiranta H."/>
            <person name="LaButti K.M."/>
            <person name="Lechner B.E."/>
            <person name="Liimatainen K."/>
            <person name="Lipzen A."/>
            <person name="Lukacs Z."/>
            <person name="Mihaltcheva S."/>
            <person name="Morgado L.N."/>
            <person name="Niskanen T."/>
            <person name="Noordeloos M.E."/>
            <person name="Ohm R.A."/>
            <person name="Ortiz-Santana B."/>
            <person name="Ovrebo C."/>
            <person name="Racz N."/>
            <person name="Riley R."/>
            <person name="Savchenko A."/>
            <person name="Shiryaev A."/>
            <person name="Soop K."/>
            <person name="Spirin V."/>
            <person name="Szebenyi C."/>
            <person name="Tomsovsky M."/>
            <person name="Tulloss R.E."/>
            <person name="Uehling J."/>
            <person name="Grigoriev I.V."/>
            <person name="Vagvolgyi C."/>
            <person name="Papp T."/>
            <person name="Martin F.M."/>
            <person name="Miettinen O."/>
            <person name="Hibbett D.S."/>
            <person name="Nagy L.G."/>
        </authorList>
    </citation>
    <scope>NUCLEOTIDE SEQUENCE [LARGE SCALE GENOMIC DNA]</scope>
    <source>
        <strain evidence="1 2">HHB13444</strain>
    </source>
</reference>
<evidence type="ECO:0000313" key="2">
    <source>
        <dbReference type="Proteomes" id="UP000308197"/>
    </source>
</evidence>
<organism evidence="1 2">
    <name type="scientific">Polyporus arcularius HHB13444</name>
    <dbReference type="NCBI Taxonomy" id="1314778"/>
    <lineage>
        <taxon>Eukaryota</taxon>
        <taxon>Fungi</taxon>
        <taxon>Dikarya</taxon>
        <taxon>Basidiomycota</taxon>
        <taxon>Agaricomycotina</taxon>
        <taxon>Agaricomycetes</taxon>
        <taxon>Polyporales</taxon>
        <taxon>Polyporaceae</taxon>
        <taxon>Polyporus</taxon>
    </lineage>
</organism>
<dbReference type="InParanoid" id="A0A5C3NVP0"/>
<sequence>MSIFKGHVNARYEVQEKDFMQAMLAMGFECSLQKKGSRRHFTPMGEAAEQWGRTTYVYHLHGKLLEKTKQDLIAKDLRQLYGWCAETFVLAGVAIEEDVVAEDIVQA</sequence>
<protein>
    <submittedName>
        <fullName evidence="1">Uncharacterized protein</fullName>
    </submittedName>
</protein>
<evidence type="ECO:0000313" key="1">
    <source>
        <dbReference type="EMBL" id="TFK81361.1"/>
    </source>
</evidence>
<dbReference type="AlphaFoldDB" id="A0A5C3NVP0"/>
<dbReference type="Proteomes" id="UP000308197">
    <property type="component" value="Unassembled WGS sequence"/>
</dbReference>
<keyword evidence="2" id="KW-1185">Reference proteome</keyword>
<accession>A0A5C3NVP0</accession>
<dbReference type="EMBL" id="ML211614">
    <property type="protein sequence ID" value="TFK81361.1"/>
    <property type="molecule type" value="Genomic_DNA"/>
</dbReference>